<organism evidence="2 3">
    <name type="scientific">Lacticaseibacillus manihotivorans DSM 13343 = JCM 12514</name>
    <dbReference type="NCBI Taxonomy" id="1423769"/>
    <lineage>
        <taxon>Bacteria</taxon>
        <taxon>Bacillati</taxon>
        <taxon>Bacillota</taxon>
        <taxon>Bacilli</taxon>
        <taxon>Lactobacillales</taxon>
        <taxon>Lactobacillaceae</taxon>
        <taxon>Lacticaseibacillus</taxon>
    </lineage>
</organism>
<name>A0A0R1QBJ7_9LACO</name>
<dbReference type="Gene3D" id="1.10.1200.90">
    <property type="entry name" value="DsbA-like domain"/>
    <property type="match status" value="1"/>
</dbReference>
<dbReference type="Pfam" id="PF13462">
    <property type="entry name" value="Thioredoxin_4"/>
    <property type="match status" value="1"/>
</dbReference>
<gene>
    <name evidence="2" type="ORF">FD01_GL002041</name>
</gene>
<dbReference type="RefSeq" id="WP_054715057.1">
    <property type="nucleotide sequence ID" value="NZ_AZEU01000235.1"/>
</dbReference>
<evidence type="ECO:0000259" key="1">
    <source>
        <dbReference type="Pfam" id="PF13462"/>
    </source>
</evidence>
<dbReference type="AlphaFoldDB" id="A0A0R1QBJ7"/>
<dbReference type="EMBL" id="AZEU01000235">
    <property type="protein sequence ID" value="KRL42039.1"/>
    <property type="molecule type" value="Genomic_DNA"/>
</dbReference>
<sequence>MAYDPSNTLTFGSDSAPHQLWGILNLGCPDTRDWFNANIADIEAAIAAGHLQAHWQFWSKQKVSLVNGGIANGYIAYAHPNDAWTFVKAVFADQDALNAAEDVPTYLEATYHVQRHPQAELIDAQVAEAVVAAGITSVPTITYDGQAYFDDSLAEMPTIE</sequence>
<dbReference type="InterPro" id="IPR036249">
    <property type="entry name" value="Thioredoxin-like_sf"/>
</dbReference>
<keyword evidence="3" id="KW-1185">Reference proteome</keyword>
<dbReference type="PATRIC" id="fig|1423769.4.peg.2193"/>
<feature type="domain" description="Thioredoxin-like fold" evidence="1">
    <location>
        <begin position="7"/>
        <end position="149"/>
    </location>
</feature>
<dbReference type="SUPFAM" id="SSF52833">
    <property type="entry name" value="Thioredoxin-like"/>
    <property type="match status" value="1"/>
</dbReference>
<proteinExistence type="predicted"/>
<dbReference type="InterPro" id="IPR012336">
    <property type="entry name" value="Thioredoxin-like_fold"/>
</dbReference>
<comment type="caution">
    <text evidence="2">The sequence shown here is derived from an EMBL/GenBank/DDBJ whole genome shotgun (WGS) entry which is preliminary data.</text>
</comment>
<dbReference type="OrthoDB" id="2296200at2"/>
<evidence type="ECO:0000313" key="2">
    <source>
        <dbReference type="EMBL" id="KRL42039.1"/>
    </source>
</evidence>
<evidence type="ECO:0000313" key="3">
    <source>
        <dbReference type="Proteomes" id="UP000051790"/>
    </source>
</evidence>
<reference evidence="2 3" key="1">
    <citation type="journal article" date="2015" name="Genome Announc.">
        <title>Expanding the biotechnology potential of lactobacilli through comparative genomics of 213 strains and associated genera.</title>
        <authorList>
            <person name="Sun Z."/>
            <person name="Harris H.M."/>
            <person name="McCann A."/>
            <person name="Guo C."/>
            <person name="Argimon S."/>
            <person name="Zhang W."/>
            <person name="Yang X."/>
            <person name="Jeffery I.B."/>
            <person name="Cooney J.C."/>
            <person name="Kagawa T.F."/>
            <person name="Liu W."/>
            <person name="Song Y."/>
            <person name="Salvetti E."/>
            <person name="Wrobel A."/>
            <person name="Rasinkangas P."/>
            <person name="Parkhill J."/>
            <person name="Rea M.C."/>
            <person name="O'Sullivan O."/>
            <person name="Ritari J."/>
            <person name="Douillard F.P."/>
            <person name="Paul Ross R."/>
            <person name="Yang R."/>
            <person name="Briner A.E."/>
            <person name="Felis G.E."/>
            <person name="de Vos W.M."/>
            <person name="Barrangou R."/>
            <person name="Klaenhammer T.R."/>
            <person name="Caufield P.W."/>
            <person name="Cui Y."/>
            <person name="Zhang H."/>
            <person name="O'Toole P.W."/>
        </authorList>
    </citation>
    <scope>NUCLEOTIDE SEQUENCE [LARGE SCALE GENOMIC DNA]</scope>
    <source>
        <strain evidence="2 3">DSM 13343</strain>
    </source>
</reference>
<protein>
    <recommendedName>
        <fullName evidence="1">Thioredoxin-like fold domain-containing protein</fullName>
    </recommendedName>
</protein>
<dbReference type="Gene3D" id="3.40.30.10">
    <property type="entry name" value="Glutaredoxin"/>
    <property type="match status" value="1"/>
</dbReference>
<dbReference type="Proteomes" id="UP000051790">
    <property type="component" value="Unassembled WGS sequence"/>
</dbReference>
<accession>A0A0R1QBJ7</accession>